<dbReference type="InterPro" id="IPR050469">
    <property type="entry name" value="Diguanylate_Cyclase"/>
</dbReference>
<keyword evidence="3" id="KW-0812">Transmembrane</keyword>
<dbReference type="GO" id="GO:1902201">
    <property type="term" value="P:negative regulation of bacterial-type flagellum-dependent cell motility"/>
    <property type="evidence" value="ECO:0007669"/>
    <property type="project" value="TreeGrafter"/>
</dbReference>
<dbReference type="Gene3D" id="3.30.70.270">
    <property type="match status" value="1"/>
</dbReference>
<dbReference type="Proteomes" id="UP000275368">
    <property type="component" value="Chromosome"/>
</dbReference>
<dbReference type="Pfam" id="PF02743">
    <property type="entry name" value="dCache_1"/>
    <property type="match status" value="1"/>
</dbReference>
<dbReference type="SUPFAM" id="SSF103190">
    <property type="entry name" value="Sensory domain-like"/>
    <property type="match status" value="2"/>
</dbReference>
<dbReference type="PANTHER" id="PTHR45138:SF9">
    <property type="entry name" value="DIGUANYLATE CYCLASE DGCM-RELATED"/>
    <property type="match status" value="1"/>
</dbReference>
<dbReference type="GO" id="GO:0052621">
    <property type="term" value="F:diguanylate cyclase activity"/>
    <property type="evidence" value="ECO:0007669"/>
    <property type="project" value="TreeGrafter"/>
</dbReference>
<dbReference type="EMBL" id="AP019308">
    <property type="protein sequence ID" value="BBH22367.1"/>
    <property type="molecule type" value="Genomic_DNA"/>
</dbReference>
<dbReference type="InterPro" id="IPR043128">
    <property type="entry name" value="Rev_trsase/Diguanyl_cyclase"/>
</dbReference>
<keyword evidence="4" id="KW-1133">Transmembrane helix</keyword>
<name>A0A3G9IU16_9BACL</name>
<dbReference type="InterPro" id="IPR000160">
    <property type="entry name" value="GGDEF_dom"/>
</dbReference>
<evidence type="ECO:0000313" key="6">
    <source>
        <dbReference type="EMBL" id="BBH22367.1"/>
    </source>
</evidence>
<dbReference type="Pfam" id="PF00990">
    <property type="entry name" value="GGDEF"/>
    <property type="match status" value="1"/>
</dbReference>
<dbReference type="InterPro" id="IPR029787">
    <property type="entry name" value="Nucleotide_cyclase"/>
</dbReference>
<reference evidence="6 7" key="1">
    <citation type="submission" date="2018-11" db="EMBL/GenBank/DDBJ databases">
        <title>Complete genome sequence of Paenibacillus baekrokdamisoli strain KCTC 33723.</title>
        <authorList>
            <person name="Kang S.W."/>
            <person name="Lee K.C."/>
            <person name="Kim K.K."/>
            <person name="Kim J.S."/>
            <person name="Kim D.S."/>
            <person name="Ko S.H."/>
            <person name="Yang S.H."/>
            <person name="Lee J.S."/>
        </authorList>
    </citation>
    <scope>NUCLEOTIDE SEQUENCE [LARGE SCALE GENOMIC DNA]</scope>
    <source>
        <strain evidence="6 7">KCTC 33723</strain>
    </source>
</reference>
<dbReference type="InterPro" id="IPR029151">
    <property type="entry name" value="Sensor-like_sf"/>
</dbReference>
<dbReference type="CDD" id="cd12912">
    <property type="entry name" value="PDC2_MCP_like"/>
    <property type="match status" value="1"/>
</dbReference>
<organism evidence="6 7">
    <name type="scientific">Paenibacillus baekrokdamisoli</name>
    <dbReference type="NCBI Taxonomy" id="1712516"/>
    <lineage>
        <taxon>Bacteria</taxon>
        <taxon>Bacillati</taxon>
        <taxon>Bacillota</taxon>
        <taxon>Bacilli</taxon>
        <taxon>Bacillales</taxon>
        <taxon>Paenibacillaceae</taxon>
        <taxon>Paenibacillus</taxon>
    </lineage>
</organism>
<accession>A0A3G9IU16</accession>
<evidence type="ECO:0000256" key="5">
    <source>
        <dbReference type="ARBA" id="ARBA00023136"/>
    </source>
</evidence>
<dbReference type="NCBIfam" id="TIGR00254">
    <property type="entry name" value="GGDEF"/>
    <property type="match status" value="1"/>
</dbReference>
<evidence type="ECO:0000256" key="3">
    <source>
        <dbReference type="ARBA" id="ARBA00022692"/>
    </source>
</evidence>
<evidence type="ECO:0000256" key="4">
    <source>
        <dbReference type="ARBA" id="ARBA00022989"/>
    </source>
</evidence>
<dbReference type="CDD" id="cd18773">
    <property type="entry name" value="PDC1_HK_sensor"/>
    <property type="match status" value="1"/>
</dbReference>
<dbReference type="CDD" id="cd01949">
    <property type="entry name" value="GGDEF"/>
    <property type="match status" value="1"/>
</dbReference>
<dbReference type="Gene3D" id="3.30.450.20">
    <property type="entry name" value="PAS domain"/>
    <property type="match status" value="1"/>
</dbReference>
<evidence type="ECO:0000313" key="7">
    <source>
        <dbReference type="Proteomes" id="UP000275368"/>
    </source>
</evidence>
<keyword evidence="5" id="KW-0472">Membrane</keyword>
<dbReference type="PROSITE" id="PS50887">
    <property type="entry name" value="GGDEF"/>
    <property type="match status" value="1"/>
</dbReference>
<sequence>MPFLRKITAKNKVSLPTLLTGLVTLSVLLTLTLLLIASYHSKKQSLIDTTLALNYTSASNMSQTVDSLFKSMRASLQYSAGIYSNLQSMSKEEAYSGLELMRNSSNYFNSVALVDEKGKIRNVSPASIGSVGKSITTKAAKEALASRKPYTSQPYITTNTKRLIVFMSEPLFDKDGEYKGYIGGTIYLQENNILNMIFGNNLKDDKGSYFYLVSSDGHLLFYPNKDRIGKDISANPIVRKLVEGQSGQERHVNLLGEELLAGYTKVPQNGWGVIVVTPMTVVNEQLNRHIKSLLLFTLAPLALLMLFVIWLARRLAKPFVCLANLVSKVGREKVELPEIKQHWNREADLLTKAIIEALTAIQKQTDQLTGEAMTDPLTGLTNRRMFELISSKWIEDQTPFSMLLIDVDRFKLVNDTYGHLVGDDVLKELARTIALFVRPDDVCCRYGGEEFVVLLRETAAREAFLAAERIRMFMENSDNPTSKPLTVSIGIAEFPIQAESSDELFQLADKALYRAKETGRNRTIIA</sequence>
<dbReference type="KEGG" id="pbk:Back11_37120"/>
<dbReference type="GO" id="GO:0005886">
    <property type="term" value="C:plasma membrane"/>
    <property type="evidence" value="ECO:0007669"/>
    <property type="project" value="UniProtKB-SubCell"/>
</dbReference>
<dbReference type="RefSeq" id="WP_125660379.1">
    <property type="nucleotide sequence ID" value="NZ_AP019308.1"/>
</dbReference>
<dbReference type="FunFam" id="3.30.70.270:FF:000001">
    <property type="entry name" value="Diguanylate cyclase domain protein"/>
    <property type="match status" value="1"/>
</dbReference>
<gene>
    <name evidence="6" type="ORF">Back11_37120</name>
</gene>
<keyword evidence="2" id="KW-1003">Cell membrane</keyword>
<dbReference type="SMART" id="SM00267">
    <property type="entry name" value="GGDEF"/>
    <property type="match status" value="1"/>
</dbReference>
<protein>
    <submittedName>
        <fullName evidence="6">Cell signaling regulator</fullName>
    </submittedName>
</protein>
<evidence type="ECO:0000256" key="1">
    <source>
        <dbReference type="ARBA" id="ARBA00004651"/>
    </source>
</evidence>
<keyword evidence="7" id="KW-1185">Reference proteome</keyword>
<dbReference type="GO" id="GO:0043709">
    <property type="term" value="P:cell adhesion involved in single-species biofilm formation"/>
    <property type="evidence" value="ECO:0007669"/>
    <property type="project" value="TreeGrafter"/>
</dbReference>
<dbReference type="InterPro" id="IPR033479">
    <property type="entry name" value="dCache_1"/>
</dbReference>
<evidence type="ECO:0000256" key="2">
    <source>
        <dbReference type="ARBA" id="ARBA00022475"/>
    </source>
</evidence>
<dbReference type="OrthoDB" id="9759607at2"/>
<comment type="subcellular location">
    <subcellularLocation>
        <location evidence="1">Cell membrane</location>
        <topology evidence="1">Multi-pass membrane protein</topology>
    </subcellularLocation>
</comment>
<dbReference type="AlphaFoldDB" id="A0A3G9IU16"/>
<proteinExistence type="predicted"/>
<dbReference type="PANTHER" id="PTHR45138">
    <property type="entry name" value="REGULATORY COMPONENTS OF SENSORY TRANSDUCTION SYSTEM"/>
    <property type="match status" value="1"/>
</dbReference>
<dbReference type="SUPFAM" id="SSF55073">
    <property type="entry name" value="Nucleotide cyclase"/>
    <property type="match status" value="1"/>
</dbReference>